<sequence length="223" mass="24978">MHNISAYGLSKPKQTTIRKIKSSTGKYFFEYQIPNLNIIGTKILKWMSFVQKFRPIKFSIPPKLDKEFPVDELVSKLTSRTEIPIFLPSNIDFSRRDLAISANADGYSIGIYAAPPSSGIGSRSTASYYGAISVYRIRTSFKSGNKRIEDEDSTSTLRNIQLDNGIAATYSSICGAYCMAQVEWKYQGFQYIVSQKGGRQRELVQIANSMISAGSRQDSQGKY</sequence>
<reference evidence="1" key="1">
    <citation type="journal article" date="2020" name="mSystems">
        <title>Genome- and Community-Level Interaction Insights into Carbon Utilization and Element Cycling Functions of Hydrothermarchaeota in Hydrothermal Sediment.</title>
        <authorList>
            <person name="Zhou Z."/>
            <person name="Liu Y."/>
            <person name="Xu W."/>
            <person name="Pan J."/>
            <person name="Luo Z.H."/>
            <person name="Li M."/>
        </authorList>
    </citation>
    <scope>NUCLEOTIDE SEQUENCE [LARGE SCALE GENOMIC DNA]</scope>
    <source>
        <strain evidence="1">SpSt-418</strain>
    </source>
</reference>
<name>A0A7C3KCJ7_9CYAN</name>
<accession>A0A7C3KCJ7</accession>
<protein>
    <submittedName>
        <fullName evidence="1">Uncharacterized protein</fullName>
    </submittedName>
</protein>
<organism evidence="1">
    <name type="scientific">Oscillatoriales cyanobacterium SpSt-418</name>
    <dbReference type="NCBI Taxonomy" id="2282169"/>
    <lineage>
        <taxon>Bacteria</taxon>
        <taxon>Bacillati</taxon>
        <taxon>Cyanobacteriota</taxon>
        <taxon>Cyanophyceae</taxon>
        <taxon>Oscillatoriophycideae</taxon>
        <taxon>Oscillatoriales</taxon>
    </lineage>
</organism>
<comment type="caution">
    <text evidence="1">The sequence shown here is derived from an EMBL/GenBank/DDBJ whole genome shotgun (WGS) entry which is preliminary data.</text>
</comment>
<dbReference type="EMBL" id="DSRU01000053">
    <property type="protein sequence ID" value="HFM97063.1"/>
    <property type="molecule type" value="Genomic_DNA"/>
</dbReference>
<gene>
    <name evidence="1" type="ORF">ENR64_04700</name>
</gene>
<evidence type="ECO:0000313" key="1">
    <source>
        <dbReference type="EMBL" id="HFM97063.1"/>
    </source>
</evidence>
<proteinExistence type="predicted"/>
<dbReference type="AlphaFoldDB" id="A0A7C3KCJ7"/>